<proteinExistence type="predicted"/>
<dbReference type="InParanoid" id="K0I8C0"/>
<dbReference type="GeneID" id="13794973"/>
<accession>K0I8C0</accession>
<dbReference type="KEGG" id="nga:Ngar_c05780"/>
<dbReference type="BioCyc" id="CNIT1237085:G1324-576-MONOMER"/>
<reference evidence="1 2" key="1">
    <citation type="journal article" date="2012" name="Environ. Microbiol.">
        <title>The genome of the ammonia-oxidizing Candidatus Nitrososphaera gargensis: insights into metabolic versatility and environmental adaptations.</title>
        <authorList>
            <person name="Spang A."/>
            <person name="Poehlein A."/>
            <person name="Offre P."/>
            <person name="Zumbragel S."/>
            <person name="Haider S."/>
            <person name="Rychlik N."/>
            <person name="Nowka B."/>
            <person name="Schmeisser C."/>
            <person name="Lebedeva E.V."/>
            <person name="Rattei T."/>
            <person name="Bohm C."/>
            <person name="Schmid M."/>
            <person name="Galushko A."/>
            <person name="Hatzenpichler R."/>
            <person name="Weinmaier T."/>
            <person name="Daniel R."/>
            <person name="Schleper C."/>
            <person name="Spieck E."/>
            <person name="Streit W."/>
            <person name="Wagner M."/>
        </authorList>
    </citation>
    <scope>NUCLEOTIDE SEQUENCE [LARGE SCALE GENOMIC DNA]</scope>
    <source>
        <strain evidence="2">Ga9.2</strain>
    </source>
</reference>
<keyword evidence="2" id="KW-1185">Reference proteome</keyword>
<dbReference type="OrthoDB" id="6171at2157"/>
<protein>
    <submittedName>
        <fullName evidence="1">Uncharacterized protein</fullName>
    </submittedName>
</protein>
<sequence>MAKFDGIKGQELLDFEKTKDELTLIFKDNRYLFIKVNSGDLVVDLAACNTAKGQELQSVEEGSGEITLIFKDDHKLPVKVQSGQMQVDSIPE</sequence>
<name>K0I8C0_NITGG</name>
<dbReference type="HOGENOM" id="CLU_2406447_0_0_2"/>
<dbReference type="RefSeq" id="WP_015018067.1">
    <property type="nucleotide sequence ID" value="NC_018719.1"/>
</dbReference>
<evidence type="ECO:0000313" key="1">
    <source>
        <dbReference type="EMBL" id="AFU57521.1"/>
    </source>
</evidence>
<dbReference type="EMBL" id="CP002408">
    <property type="protein sequence ID" value="AFU57521.1"/>
    <property type="molecule type" value="Genomic_DNA"/>
</dbReference>
<dbReference type="Proteomes" id="UP000008037">
    <property type="component" value="Chromosome"/>
</dbReference>
<gene>
    <name evidence="1" type="ordered locus">Ngar_c05780</name>
</gene>
<evidence type="ECO:0000313" key="2">
    <source>
        <dbReference type="Proteomes" id="UP000008037"/>
    </source>
</evidence>
<dbReference type="AlphaFoldDB" id="K0I8C0"/>
<organism evidence="1 2">
    <name type="scientific">Nitrososphaera gargensis (strain Ga9.2)</name>
    <dbReference type="NCBI Taxonomy" id="1237085"/>
    <lineage>
        <taxon>Archaea</taxon>
        <taxon>Nitrososphaerota</taxon>
        <taxon>Nitrososphaeria</taxon>
        <taxon>Nitrososphaerales</taxon>
        <taxon>Nitrososphaeraceae</taxon>
        <taxon>Nitrososphaera</taxon>
    </lineage>
</organism>